<protein>
    <submittedName>
        <fullName evidence="16">AAEL012765-PA</fullName>
    </submittedName>
</protein>
<evidence type="ECO:0000256" key="4">
    <source>
        <dbReference type="ARBA" id="ARBA00004406"/>
    </source>
</evidence>
<keyword evidence="10 15" id="KW-0560">Oxidoreductase</keyword>
<evidence type="ECO:0000256" key="2">
    <source>
        <dbReference type="ARBA" id="ARBA00003690"/>
    </source>
</evidence>
<name>A0A1S4FX03_AEDAE</name>
<evidence type="ECO:0000313" key="16">
    <source>
        <dbReference type="EMBL" id="EAT35037.2"/>
    </source>
</evidence>
<evidence type="ECO:0000256" key="5">
    <source>
        <dbReference type="ARBA" id="ARBA00010617"/>
    </source>
</evidence>
<keyword evidence="13" id="KW-0472">Membrane</keyword>
<sequence>MWWPLLLAYLLAAVVLIYSYVQWTRRKMYAMLASMSSPKTLPVIGHAYKFFNVSPEALAKTIRYFRRFPSPVCLHMGPLPHVVVFDPESIQVVLNSQHCLQKPHQYSFLWIPRTLMCAPVHMWKTQRKAFNPAFGPAILGSFVPVFNEKCAILMEILEQHVGKPQRDFTRDILKCTLDQIYVTAFECEFNMQLSPDGDKSMDLFESYVGFVTKRFFSVWKYPDFIYRWTKAYRKQMLCCTTYFNEVLEKIVRHVDIDRRVNDLCGEQSVEKYHNFVYCLSKYLQAQGPIPREDILAHFGFMIFAGNETTAKTINAVLLMLAMHPEIQERCFLEVAAVCPIENQYISAEDVSNLTYLEMVCKETMRLFPVAAMLARVATSDVKLNDRQTIPANTRIIIGTYQIHRDPKIWGPNSNRFDPDHFLPDNVAKRHPYSYIPFSGGPRNCLGPRFAWLSMKTIIAFILRQYRLNTSLKFDQLKVAYGVLLTIANGCPMTIEKR</sequence>
<gene>
    <name evidence="16" type="primary">CYP325M3</name>
    <name evidence="16" type="ORF">AaeL_AAEL012765</name>
</gene>
<dbReference type="Gene3D" id="1.10.630.10">
    <property type="entry name" value="Cytochrome P450"/>
    <property type="match status" value="1"/>
</dbReference>
<dbReference type="OrthoDB" id="1470350at2759"/>
<dbReference type="InterPro" id="IPR002403">
    <property type="entry name" value="Cyt_P450_E_grp-IV"/>
</dbReference>
<keyword evidence="8" id="KW-0256">Endoplasmic reticulum</keyword>
<dbReference type="SUPFAM" id="SSF48264">
    <property type="entry name" value="Cytochrome P450"/>
    <property type="match status" value="1"/>
</dbReference>
<dbReference type="PRINTS" id="PR00465">
    <property type="entry name" value="EP450IV"/>
</dbReference>
<evidence type="ECO:0000256" key="7">
    <source>
        <dbReference type="ARBA" id="ARBA00022723"/>
    </source>
</evidence>
<accession>A0A1S4FX03</accession>
<comment type="function">
    <text evidence="2">May be involved in the metabolism of insect hormones and in the breakdown of synthetic insecticides.</text>
</comment>
<dbReference type="InterPro" id="IPR050196">
    <property type="entry name" value="Cytochrome_P450_Monoox"/>
</dbReference>
<evidence type="ECO:0000256" key="10">
    <source>
        <dbReference type="ARBA" id="ARBA00023002"/>
    </source>
</evidence>
<evidence type="ECO:0000256" key="14">
    <source>
        <dbReference type="PIRSR" id="PIRSR602403-1"/>
    </source>
</evidence>
<keyword evidence="9" id="KW-0492">Microsome</keyword>
<comment type="cofactor">
    <cofactor evidence="1 14">
        <name>heme</name>
        <dbReference type="ChEBI" id="CHEBI:30413"/>
    </cofactor>
</comment>
<dbReference type="EMBL" id="CH477923">
    <property type="protein sequence ID" value="EAT35037.2"/>
    <property type="molecule type" value="Genomic_DNA"/>
</dbReference>
<dbReference type="CDD" id="cd11057">
    <property type="entry name" value="CYP313-like"/>
    <property type="match status" value="1"/>
</dbReference>
<dbReference type="KEGG" id="aag:5576781"/>
<dbReference type="Pfam" id="PF00067">
    <property type="entry name" value="p450"/>
    <property type="match status" value="1"/>
</dbReference>
<evidence type="ECO:0000256" key="3">
    <source>
        <dbReference type="ARBA" id="ARBA00004174"/>
    </source>
</evidence>
<evidence type="ECO:0000256" key="6">
    <source>
        <dbReference type="ARBA" id="ARBA00022617"/>
    </source>
</evidence>
<dbReference type="GO" id="GO:0020037">
    <property type="term" value="F:heme binding"/>
    <property type="evidence" value="ECO:0007669"/>
    <property type="project" value="InterPro"/>
</dbReference>
<reference evidence="16" key="1">
    <citation type="submission" date="2005-10" db="EMBL/GenBank/DDBJ databases">
        <authorList>
            <person name="Loftus B.J."/>
            <person name="Nene V.M."/>
            <person name="Hannick L.I."/>
            <person name="Bidwell S."/>
            <person name="Haas B."/>
            <person name="Amedeo P."/>
            <person name="Orvis J."/>
            <person name="Wortman J.R."/>
            <person name="White O.R."/>
            <person name="Salzberg S."/>
            <person name="Shumway M."/>
            <person name="Koo H."/>
            <person name="Zhao Y."/>
            <person name="Holmes M."/>
            <person name="Miller J."/>
            <person name="Schatz M."/>
            <person name="Pop M."/>
            <person name="Pai G."/>
            <person name="Utterback T."/>
            <person name="Rogers Y.-H."/>
            <person name="Kravitz S."/>
            <person name="Fraser C.M."/>
        </authorList>
    </citation>
    <scope>NUCLEOTIDE SEQUENCE</scope>
    <source>
        <strain evidence="16">Liverpool</strain>
    </source>
</reference>
<evidence type="ECO:0000256" key="1">
    <source>
        <dbReference type="ARBA" id="ARBA00001971"/>
    </source>
</evidence>
<dbReference type="PROSITE" id="PS00086">
    <property type="entry name" value="CYTOCHROME_P450"/>
    <property type="match status" value="1"/>
</dbReference>
<dbReference type="AlphaFoldDB" id="A0A1S4FX03"/>
<keyword evidence="12 15" id="KW-0503">Monooxygenase</keyword>
<comment type="subcellular location">
    <subcellularLocation>
        <location evidence="4">Endoplasmic reticulum membrane</location>
        <topology evidence="4">Peripheral membrane protein</topology>
    </subcellularLocation>
    <subcellularLocation>
        <location evidence="3">Microsome membrane</location>
        <topology evidence="3">Peripheral membrane protein</topology>
    </subcellularLocation>
</comment>
<dbReference type="GO" id="GO:0004497">
    <property type="term" value="F:monooxygenase activity"/>
    <property type="evidence" value="ECO:0007669"/>
    <property type="project" value="UniProtKB-KW"/>
</dbReference>
<evidence type="ECO:0000256" key="12">
    <source>
        <dbReference type="ARBA" id="ARBA00023033"/>
    </source>
</evidence>
<evidence type="ECO:0000313" key="17">
    <source>
        <dbReference type="Proteomes" id="UP000682892"/>
    </source>
</evidence>
<dbReference type="InterPro" id="IPR001128">
    <property type="entry name" value="Cyt_P450"/>
</dbReference>
<evidence type="ECO:0000256" key="9">
    <source>
        <dbReference type="ARBA" id="ARBA00022848"/>
    </source>
</evidence>
<dbReference type="InterPro" id="IPR017972">
    <property type="entry name" value="Cyt_P450_CS"/>
</dbReference>
<evidence type="ECO:0000256" key="15">
    <source>
        <dbReference type="RuleBase" id="RU000461"/>
    </source>
</evidence>
<evidence type="ECO:0000256" key="11">
    <source>
        <dbReference type="ARBA" id="ARBA00023004"/>
    </source>
</evidence>
<keyword evidence="11 14" id="KW-0408">Iron</keyword>
<dbReference type="PRINTS" id="PR00385">
    <property type="entry name" value="P450"/>
</dbReference>
<evidence type="ECO:0000256" key="8">
    <source>
        <dbReference type="ARBA" id="ARBA00022824"/>
    </source>
</evidence>
<dbReference type="PANTHER" id="PTHR24291:SF189">
    <property type="entry name" value="CYTOCHROME P450 4C3-RELATED"/>
    <property type="match status" value="1"/>
</dbReference>
<evidence type="ECO:0000256" key="13">
    <source>
        <dbReference type="ARBA" id="ARBA00023136"/>
    </source>
</evidence>
<proteinExistence type="inferred from homology"/>
<dbReference type="GeneID" id="5576781"/>
<comment type="similarity">
    <text evidence="5 15">Belongs to the cytochrome P450 family.</text>
</comment>
<dbReference type="GO" id="GO:0005506">
    <property type="term" value="F:iron ion binding"/>
    <property type="evidence" value="ECO:0007669"/>
    <property type="project" value="InterPro"/>
</dbReference>
<dbReference type="HOGENOM" id="CLU_001570_5_1_1"/>
<reference evidence="16" key="3">
    <citation type="submission" date="2012-09" db="EMBL/GenBank/DDBJ databases">
        <authorList>
            <consortium name="VectorBase"/>
        </authorList>
    </citation>
    <scope>NUCLEOTIDE SEQUENCE</scope>
    <source>
        <strain evidence="16">Liverpool</strain>
    </source>
</reference>
<reference evidence="16" key="2">
    <citation type="journal article" date="2007" name="Science">
        <title>Genome sequence of Aedes aegypti, a major arbovirus vector.</title>
        <authorList>
            <person name="Nene V."/>
            <person name="Wortman J.R."/>
            <person name="Lawson D."/>
            <person name="Haas B."/>
            <person name="Kodira C."/>
            <person name="Tu Z.J."/>
            <person name="Loftus B."/>
            <person name="Xi Z."/>
            <person name="Megy K."/>
            <person name="Grabherr M."/>
            <person name="Ren Q."/>
            <person name="Zdobnov E.M."/>
            <person name="Lobo N.F."/>
            <person name="Campbell K.S."/>
            <person name="Brown S.E."/>
            <person name="Bonaldo M.F."/>
            <person name="Zhu J."/>
            <person name="Sinkins S.P."/>
            <person name="Hogenkamp D.G."/>
            <person name="Amedeo P."/>
            <person name="Arensburger P."/>
            <person name="Atkinson P.W."/>
            <person name="Bidwell S."/>
            <person name="Biedler J."/>
            <person name="Birney E."/>
            <person name="Bruggner R.V."/>
            <person name="Costas J."/>
            <person name="Coy M.R."/>
            <person name="Crabtree J."/>
            <person name="Crawford M."/>
            <person name="Debruyn B."/>
            <person name="Decaprio D."/>
            <person name="Eiglmeier K."/>
            <person name="Eisenstadt E."/>
            <person name="El-Dorry H."/>
            <person name="Gelbart W.M."/>
            <person name="Gomes S.L."/>
            <person name="Hammond M."/>
            <person name="Hannick L.I."/>
            <person name="Hogan J.R."/>
            <person name="Holmes M.H."/>
            <person name="Jaffe D."/>
            <person name="Johnston J.S."/>
            <person name="Kennedy R.C."/>
            <person name="Koo H."/>
            <person name="Kravitz S."/>
            <person name="Kriventseva E.V."/>
            <person name="Kulp D."/>
            <person name="Labutti K."/>
            <person name="Lee E."/>
            <person name="Li S."/>
            <person name="Lovin D.D."/>
            <person name="Mao C."/>
            <person name="Mauceli E."/>
            <person name="Menck C.F."/>
            <person name="Miller J.R."/>
            <person name="Montgomery P."/>
            <person name="Mori A."/>
            <person name="Nascimento A.L."/>
            <person name="Naveira H.F."/>
            <person name="Nusbaum C."/>
            <person name="O'leary S."/>
            <person name="Orvis J."/>
            <person name="Pertea M."/>
            <person name="Quesneville H."/>
            <person name="Reidenbach K.R."/>
            <person name="Rogers Y.H."/>
            <person name="Roth C.W."/>
            <person name="Schneider J.R."/>
            <person name="Schatz M."/>
            <person name="Shumway M."/>
            <person name="Stanke M."/>
            <person name="Stinson E.O."/>
            <person name="Tubio J.M."/>
            <person name="Vanzee J.P."/>
            <person name="Verjovski-Almeida S."/>
            <person name="Werner D."/>
            <person name="White O."/>
            <person name="Wyder S."/>
            <person name="Zeng Q."/>
            <person name="Zhao Q."/>
            <person name="Zhao Y."/>
            <person name="Hill C.A."/>
            <person name="Raikhel A.S."/>
            <person name="Soares M.B."/>
            <person name="Knudson D.L."/>
            <person name="Lee N.H."/>
            <person name="Galagan J."/>
            <person name="Salzberg S.L."/>
            <person name="Paulsen I.T."/>
            <person name="Dimopoulos G."/>
            <person name="Collins F.H."/>
            <person name="Birren B."/>
            <person name="Fraser-Liggett C.M."/>
            <person name="Severson D.W."/>
        </authorList>
    </citation>
    <scope>NUCLEOTIDE SEQUENCE [LARGE SCALE GENOMIC DNA]</scope>
    <source>
        <strain evidence="16">Liverpool</strain>
    </source>
</reference>
<dbReference type="InterPro" id="IPR036396">
    <property type="entry name" value="Cyt_P450_sf"/>
</dbReference>
<dbReference type="PANTHER" id="PTHR24291">
    <property type="entry name" value="CYTOCHROME P450 FAMILY 4"/>
    <property type="match status" value="1"/>
</dbReference>
<keyword evidence="6 14" id="KW-0349">Heme</keyword>
<dbReference type="Proteomes" id="UP000682892">
    <property type="component" value="Unassembled WGS sequence"/>
</dbReference>
<dbReference type="GO" id="GO:0005789">
    <property type="term" value="C:endoplasmic reticulum membrane"/>
    <property type="evidence" value="ECO:0007669"/>
    <property type="project" value="UniProtKB-SubCell"/>
</dbReference>
<keyword evidence="7 14" id="KW-0479">Metal-binding</keyword>
<dbReference type="GO" id="GO:0016705">
    <property type="term" value="F:oxidoreductase activity, acting on paired donors, with incorporation or reduction of molecular oxygen"/>
    <property type="evidence" value="ECO:0007669"/>
    <property type="project" value="InterPro"/>
</dbReference>
<organism evidence="16 17">
    <name type="scientific">Aedes aegypti</name>
    <name type="common">Yellowfever mosquito</name>
    <name type="synonym">Culex aegypti</name>
    <dbReference type="NCBI Taxonomy" id="7159"/>
    <lineage>
        <taxon>Eukaryota</taxon>
        <taxon>Metazoa</taxon>
        <taxon>Ecdysozoa</taxon>
        <taxon>Arthropoda</taxon>
        <taxon>Hexapoda</taxon>
        <taxon>Insecta</taxon>
        <taxon>Pterygota</taxon>
        <taxon>Neoptera</taxon>
        <taxon>Endopterygota</taxon>
        <taxon>Diptera</taxon>
        <taxon>Nematocera</taxon>
        <taxon>Culicoidea</taxon>
        <taxon>Culicidae</taxon>
        <taxon>Culicinae</taxon>
        <taxon>Aedini</taxon>
        <taxon>Aedes</taxon>
        <taxon>Stegomyia</taxon>
    </lineage>
</organism>
<feature type="binding site" description="axial binding residue" evidence="14">
    <location>
        <position position="444"/>
    </location>
    <ligand>
        <name>heme</name>
        <dbReference type="ChEBI" id="CHEBI:30413"/>
    </ligand>
    <ligandPart>
        <name>Fe</name>
        <dbReference type="ChEBI" id="CHEBI:18248"/>
    </ligandPart>
</feature>